<dbReference type="InterPro" id="IPR027823">
    <property type="entry name" value="DUF4468"/>
</dbReference>
<dbReference type="RefSeq" id="WP_380205724.1">
    <property type="nucleotide sequence ID" value="NZ_JBHTEK010000001.1"/>
</dbReference>
<feature type="domain" description="DUF4468" evidence="1">
    <location>
        <begin position="32"/>
        <end position="113"/>
    </location>
</feature>
<gene>
    <name evidence="2" type="ORF">ACFQT0_25035</name>
</gene>
<dbReference type="EMBL" id="JBHTEK010000001">
    <property type="protein sequence ID" value="MFC7670264.1"/>
    <property type="molecule type" value="Genomic_DNA"/>
</dbReference>
<dbReference type="Proteomes" id="UP001596513">
    <property type="component" value="Unassembled WGS sequence"/>
</dbReference>
<proteinExistence type="predicted"/>
<keyword evidence="3" id="KW-1185">Reference proteome</keyword>
<dbReference type="Gene3D" id="3.30.530.80">
    <property type="match status" value="1"/>
</dbReference>
<evidence type="ECO:0000313" key="3">
    <source>
        <dbReference type="Proteomes" id="UP001596513"/>
    </source>
</evidence>
<organism evidence="2 3">
    <name type="scientific">Hymenobacter humi</name>
    <dbReference type="NCBI Taxonomy" id="1411620"/>
    <lineage>
        <taxon>Bacteria</taxon>
        <taxon>Pseudomonadati</taxon>
        <taxon>Bacteroidota</taxon>
        <taxon>Cytophagia</taxon>
        <taxon>Cytophagales</taxon>
        <taxon>Hymenobacteraceae</taxon>
        <taxon>Hymenobacter</taxon>
    </lineage>
</organism>
<accession>A0ABW2UBH3</accession>
<sequence length="175" mass="19124">MLKKYLNVPGAIALGPDASAFPRDSKSGLIRYTGEVSVPGTKSELMGRAQVWFASAFRTKEVLQVQDPASGALVGKAFSEIFMNGPEPTNHRLDYTIQLFCTDGGYRYVISSFGIGAYLGSFGNVTGQPAERFVFETKVNGKQRPLTLQYKTELYRVAQDVQAQLRQAMSKPAGS</sequence>
<comment type="caution">
    <text evidence="2">The sequence shown here is derived from an EMBL/GenBank/DDBJ whole genome shotgun (WGS) entry which is preliminary data.</text>
</comment>
<name>A0ABW2UBH3_9BACT</name>
<dbReference type="Pfam" id="PF14730">
    <property type="entry name" value="DUF4468"/>
    <property type="match status" value="1"/>
</dbReference>
<evidence type="ECO:0000313" key="2">
    <source>
        <dbReference type="EMBL" id="MFC7670264.1"/>
    </source>
</evidence>
<evidence type="ECO:0000259" key="1">
    <source>
        <dbReference type="Pfam" id="PF14730"/>
    </source>
</evidence>
<reference evidence="3" key="1">
    <citation type="journal article" date="2019" name="Int. J. Syst. Evol. Microbiol.">
        <title>The Global Catalogue of Microorganisms (GCM) 10K type strain sequencing project: providing services to taxonomists for standard genome sequencing and annotation.</title>
        <authorList>
            <consortium name="The Broad Institute Genomics Platform"/>
            <consortium name="The Broad Institute Genome Sequencing Center for Infectious Disease"/>
            <person name="Wu L."/>
            <person name="Ma J."/>
        </authorList>
    </citation>
    <scope>NUCLEOTIDE SEQUENCE [LARGE SCALE GENOMIC DNA]</scope>
    <source>
        <strain evidence="3">JCM 19635</strain>
    </source>
</reference>
<protein>
    <submittedName>
        <fullName evidence="2">DUF4468 domain-containing protein</fullName>
    </submittedName>
</protein>